<dbReference type="AlphaFoldDB" id="A0AAV1I8W1"/>
<evidence type="ECO:0000256" key="1">
    <source>
        <dbReference type="SAM" id="MobiDB-lite"/>
    </source>
</evidence>
<feature type="region of interest" description="Disordered" evidence="1">
    <location>
        <begin position="1"/>
        <end position="128"/>
    </location>
</feature>
<dbReference type="EMBL" id="CAUYUE010000009">
    <property type="protein sequence ID" value="CAK0783796.1"/>
    <property type="molecule type" value="Genomic_DNA"/>
</dbReference>
<keyword evidence="3" id="KW-1185">Reference proteome</keyword>
<sequence length="167" mass="18388">MATNGVSMDGGFDDGRSFSDRRRAARSNLERTSFDVPQSDHHDDGYNPTNYYRTSMDGKKLHASGNSADDLTELAQPQPKREPSVRRPNSIDHKPRRSESDAPRGGQATHKAIQTVTNPDGTTSTLVHTDVDGYKSTTYYTDRGETGFNLTGMNTSSSVENIQAMDK</sequence>
<comment type="caution">
    <text evidence="2">The sequence shown here is derived from an EMBL/GenBank/DDBJ whole genome shotgun (WGS) entry which is preliminary data.</text>
</comment>
<gene>
    <name evidence="2" type="ORF">CVIRNUC_006996</name>
</gene>
<organism evidence="2 3">
    <name type="scientific">Coccomyxa viridis</name>
    <dbReference type="NCBI Taxonomy" id="1274662"/>
    <lineage>
        <taxon>Eukaryota</taxon>
        <taxon>Viridiplantae</taxon>
        <taxon>Chlorophyta</taxon>
        <taxon>core chlorophytes</taxon>
        <taxon>Trebouxiophyceae</taxon>
        <taxon>Trebouxiophyceae incertae sedis</taxon>
        <taxon>Coccomyxaceae</taxon>
        <taxon>Coccomyxa</taxon>
    </lineage>
</organism>
<reference evidence="2 3" key="1">
    <citation type="submission" date="2023-10" db="EMBL/GenBank/DDBJ databases">
        <authorList>
            <person name="Maclean D."/>
            <person name="Macfadyen A."/>
        </authorList>
    </citation>
    <scope>NUCLEOTIDE SEQUENCE [LARGE SCALE GENOMIC DNA]</scope>
</reference>
<proteinExistence type="predicted"/>
<feature type="compositionally biased region" description="Basic and acidic residues" evidence="1">
    <location>
        <begin position="13"/>
        <end position="45"/>
    </location>
</feature>
<evidence type="ECO:0000313" key="2">
    <source>
        <dbReference type="EMBL" id="CAK0783796.1"/>
    </source>
</evidence>
<name>A0AAV1I8W1_9CHLO</name>
<accession>A0AAV1I8W1</accession>
<evidence type="ECO:0000313" key="3">
    <source>
        <dbReference type="Proteomes" id="UP001314263"/>
    </source>
</evidence>
<dbReference type="Proteomes" id="UP001314263">
    <property type="component" value="Unassembled WGS sequence"/>
</dbReference>
<protein>
    <submittedName>
        <fullName evidence="2">Uncharacterized protein</fullName>
    </submittedName>
</protein>
<feature type="compositionally biased region" description="Polar residues" evidence="1">
    <location>
        <begin position="112"/>
        <end position="127"/>
    </location>
</feature>
<feature type="compositionally biased region" description="Basic and acidic residues" evidence="1">
    <location>
        <begin position="79"/>
        <end position="102"/>
    </location>
</feature>